<keyword evidence="9 11" id="KW-0170">Cobalt</keyword>
<dbReference type="EMBL" id="JABTCG010000004">
    <property type="protein sequence ID" value="MBD0851350.1"/>
    <property type="molecule type" value="Genomic_DNA"/>
</dbReference>
<keyword evidence="15" id="KW-1185">Reference proteome</keyword>
<dbReference type="InterPro" id="IPR000788">
    <property type="entry name" value="RNR_lg_C"/>
</dbReference>
<gene>
    <name evidence="14" type="ORF">HPE63_11785</name>
</gene>
<dbReference type="InterPro" id="IPR013344">
    <property type="entry name" value="RNR_NrdJ/NrdZ"/>
</dbReference>
<dbReference type="PANTHER" id="PTHR43371">
    <property type="entry name" value="VITAMIN B12-DEPENDENT RIBONUCLEOTIDE REDUCTASE"/>
    <property type="match status" value="1"/>
</dbReference>
<dbReference type="Pfam" id="PF00317">
    <property type="entry name" value="Ribonuc_red_lgN"/>
    <property type="match status" value="1"/>
</dbReference>
<comment type="cofactor">
    <cofactor evidence="1 11">
        <name>adenosylcob(III)alamin</name>
        <dbReference type="ChEBI" id="CHEBI:18408"/>
    </cofactor>
</comment>
<evidence type="ECO:0000259" key="12">
    <source>
        <dbReference type="Pfam" id="PF00317"/>
    </source>
</evidence>
<evidence type="ECO:0000256" key="3">
    <source>
        <dbReference type="ARBA" id="ARBA00022628"/>
    </source>
</evidence>
<evidence type="ECO:0000256" key="6">
    <source>
        <dbReference type="ARBA" id="ARBA00023002"/>
    </source>
</evidence>
<keyword evidence="4 11" id="KW-0237">DNA synthesis</keyword>
<evidence type="ECO:0000256" key="10">
    <source>
        <dbReference type="ARBA" id="ARBA00047754"/>
    </source>
</evidence>
<dbReference type="PANTHER" id="PTHR43371:SF1">
    <property type="entry name" value="RIBONUCLEOSIDE-DIPHOSPHATE REDUCTASE"/>
    <property type="match status" value="1"/>
</dbReference>
<organism evidence="14 15">
    <name type="scientific">Maribacter arenosus</name>
    <dbReference type="NCBI Taxonomy" id="1854708"/>
    <lineage>
        <taxon>Bacteria</taxon>
        <taxon>Pseudomonadati</taxon>
        <taxon>Bacteroidota</taxon>
        <taxon>Flavobacteriia</taxon>
        <taxon>Flavobacteriales</taxon>
        <taxon>Flavobacteriaceae</taxon>
        <taxon>Maribacter</taxon>
    </lineage>
</organism>
<feature type="domain" description="Ribonucleotide reductase large subunit N-terminal" evidence="12">
    <location>
        <begin position="29"/>
        <end position="94"/>
    </location>
</feature>
<dbReference type="SUPFAM" id="SSF51998">
    <property type="entry name" value="PFL-like glycyl radical enzymes"/>
    <property type="match status" value="1"/>
</dbReference>
<evidence type="ECO:0000256" key="2">
    <source>
        <dbReference type="ARBA" id="ARBA00007405"/>
    </source>
</evidence>
<dbReference type="PRINTS" id="PR01183">
    <property type="entry name" value="RIBORDTASEM1"/>
</dbReference>
<dbReference type="Gene3D" id="3.20.70.20">
    <property type="match status" value="1"/>
</dbReference>
<dbReference type="InterPro" id="IPR050862">
    <property type="entry name" value="RdRp_reductase_class-2"/>
</dbReference>
<name>A0ABR7VCE9_9FLAO</name>
<evidence type="ECO:0000256" key="4">
    <source>
        <dbReference type="ARBA" id="ARBA00022634"/>
    </source>
</evidence>
<evidence type="ECO:0000256" key="7">
    <source>
        <dbReference type="ARBA" id="ARBA00023116"/>
    </source>
</evidence>
<evidence type="ECO:0000256" key="8">
    <source>
        <dbReference type="ARBA" id="ARBA00023157"/>
    </source>
</evidence>
<dbReference type="CDD" id="cd02888">
    <property type="entry name" value="RNR_II_dimer"/>
    <property type="match status" value="1"/>
</dbReference>
<dbReference type="InterPro" id="IPR013509">
    <property type="entry name" value="RNR_lsu_N"/>
</dbReference>
<evidence type="ECO:0000256" key="1">
    <source>
        <dbReference type="ARBA" id="ARBA00001922"/>
    </source>
</evidence>
<evidence type="ECO:0000256" key="5">
    <source>
        <dbReference type="ARBA" id="ARBA00022741"/>
    </source>
</evidence>
<proteinExistence type="inferred from homology"/>
<keyword evidence="7" id="KW-0215">Deoxyribonucleotide synthesis</keyword>
<comment type="function">
    <text evidence="11">Catalyzes the reduction of ribonucleotides to deoxyribonucleotides. May function to provide a pool of deoxyribonucleotide precursors for DNA repair during oxygen limitation and/or for immediate growth after restoration of oxygen.</text>
</comment>
<comment type="similarity">
    <text evidence="2 11">Belongs to the ribonucleoside diphosphate reductase class-2 family.</text>
</comment>
<evidence type="ECO:0000313" key="14">
    <source>
        <dbReference type="EMBL" id="MBD0851350.1"/>
    </source>
</evidence>
<evidence type="ECO:0000256" key="9">
    <source>
        <dbReference type="ARBA" id="ARBA00023285"/>
    </source>
</evidence>
<dbReference type="Proteomes" id="UP000598350">
    <property type="component" value="Unassembled WGS sequence"/>
</dbReference>
<protein>
    <recommendedName>
        <fullName evidence="11">Vitamin B12-dependent ribonucleotide reductase</fullName>
        <ecNumber evidence="11">1.17.4.1</ecNumber>
    </recommendedName>
</protein>
<reference evidence="14 15" key="1">
    <citation type="submission" date="2020-05" db="EMBL/GenBank/DDBJ databases">
        <title>The draft genome sequence of Maribacter arenosus CAU 1321.</title>
        <authorList>
            <person name="Mu L."/>
        </authorList>
    </citation>
    <scope>NUCLEOTIDE SEQUENCE [LARGE SCALE GENOMIC DNA]</scope>
    <source>
        <strain evidence="14 15">CAU 1321</strain>
    </source>
</reference>
<evidence type="ECO:0000259" key="13">
    <source>
        <dbReference type="Pfam" id="PF02867"/>
    </source>
</evidence>
<dbReference type="NCBIfam" id="TIGR02504">
    <property type="entry name" value="NrdJ_Z"/>
    <property type="match status" value="1"/>
</dbReference>
<dbReference type="Pfam" id="PF02867">
    <property type="entry name" value="Ribonuc_red_lgC"/>
    <property type="match status" value="1"/>
</dbReference>
<keyword evidence="8" id="KW-1015">Disulfide bond</keyword>
<dbReference type="EC" id="1.17.4.1" evidence="11"/>
<comment type="caution">
    <text evidence="14">The sequence shown here is derived from an EMBL/GenBank/DDBJ whole genome shotgun (WGS) entry which is preliminary data.</text>
</comment>
<sequence>MQLKTIQSQRKTFSQEEAYQSSLAYFKGDDLAAQVWVNKYALKDSEGNIYELNPDDMHHRIAKEIARVEQKYPNPLSEKEIYDLIKYFKYIVPQGSPMAGIGNPYQIASLSNCFVIGNDGNSDSYGGIMKIDQEQVQLMKRRGGVGHDLSHIRPKGSPVKNSALTSTGLVPFMERYSNSTREVAQDGRRGALMLSVSINHPDAEDFIDAKMEQGKVTGANVSVRIDDDFMKSVENNTNYTQKFPIHSADPRFSKEIEANKLWSKIVHNAWQSAEPGILFWDTIINESVPDCYADLGYKTVSTNPCGEIPLCPYDSCRLLAINLFSYVEEPFTEKAAFNFPLFKKHIAAAQRIMDDIIDLELEKVDGILAKIIADPELEETKAVEIRLWQKIKEKAINGRRTGIGITAEGDMLAALGLRYGSEKANEFSVEVHKTIALEAYRASVHAAKDRGAFEIFDAEREKDNPFILRLKEADEKLYYEMLEYGRRNIALLTIAPTGTTSLMTQTTSGIEPVFLPIYKRRRKVNPNDKNAKVTFVDEVGDSWEEYVVFHHGFKQWMEANNLDTEKSYSQAALDKIVKKSPYFKATSNDVDWLSKVRLQGAVQKWVDHSISVTINLPNDAPEELVGTLYLEAWKAGCKGVTVYRDGSRSGVLLSNEPEAEEKLTLFPTKRPEVLEADVVRFQNNKEKWIAFIGLIDDKPYEIFTGLADDEDGILIPRWVEGGLIIKNRNEDGTSRYDFQYENKRGYKTTIEGLSHKFNPEFWNYAKLISSTLRHGMPIEKIVDLINSLQLEGESINTWKNGVARALKRFVEDGTMAKGQKCDNCKSTNLIYQEGCLTCTDCGSSKCG</sequence>
<keyword evidence="6 11" id="KW-0560">Oxidoreductase</keyword>
<evidence type="ECO:0000313" key="15">
    <source>
        <dbReference type="Proteomes" id="UP000598350"/>
    </source>
</evidence>
<keyword evidence="3 11" id="KW-0846">Cobalamin</keyword>
<feature type="domain" description="Ribonucleotide reductase large subunit C-terminal" evidence="13">
    <location>
        <begin position="111"/>
        <end position="643"/>
    </location>
</feature>
<evidence type="ECO:0000256" key="11">
    <source>
        <dbReference type="RuleBase" id="RU364064"/>
    </source>
</evidence>
<comment type="catalytic activity">
    <reaction evidence="10 11">
        <text>a 2'-deoxyribonucleoside 5'-diphosphate + [thioredoxin]-disulfide + H2O = a ribonucleoside 5'-diphosphate + [thioredoxin]-dithiol</text>
        <dbReference type="Rhea" id="RHEA:23252"/>
        <dbReference type="Rhea" id="RHEA-COMP:10698"/>
        <dbReference type="Rhea" id="RHEA-COMP:10700"/>
        <dbReference type="ChEBI" id="CHEBI:15377"/>
        <dbReference type="ChEBI" id="CHEBI:29950"/>
        <dbReference type="ChEBI" id="CHEBI:50058"/>
        <dbReference type="ChEBI" id="CHEBI:57930"/>
        <dbReference type="ChEBI" id="CHEBI:73316"/>
        <dbReference type="EC" id="1.17.4.1"/>
    </reaction>
</comment>
<keyword evidence="5 11" id="KW-0547">Nucleotide-binding</keyword>
<accession>A0ABR7VCE9</accession>
<dbReference type="RefSeq" id="WP_188314472.1">
    <property type="nucleotide sequence ID" value="NZ_JABTCG010000004.1"/>
</dbReference>
<dbReference type="GO" id="GO:0004748">
    <property type="term" value="F:ribonucleoside-diphosphate reductase activity, thioredoxin disulfide as acceptor"/>
    <property type="evidence" value="ECO:0007669"/>
    <property type="project" value="UniProtKB-EC"/>
</dbReference>